<feature type="transmembrane region" description="Helical" evidence="1">
    <location>
        <begin position="218"/>
        <end position="242"/>
    </location>
</feature>
<protein>
    <submittedName>
        <fullName evidence="3">Heparan-alpha-glucosaminide N-acetyltransferase</fullName>
        <ecNumber evidence="3">2.3.1.78</ecNumber>
    </submittedName>
</protein>
<dbReference type="Pfam" id="PF07786">
    <property type="entry name" value="HGSNAT_cat"/>
    <property type="match status" value="1"/>
</dbReference>
<dbReference type="RefSeq" id="WP_386833541.1">
    <property type="nucleotide sequence ID" value="NZ_JBHUNP010000001.1"/>
</dbReference>
<organism evidence="3 4">
    <name type="scientific">Devosia albogilva</name>
    <dbReference type="NCBI Taxonomy" id="429726"/>
    <lineage>
        <taxon>Bacteria</taxon>
        <taxon>Pseudomonadati</taxon>
        <taxon>Pseudomonadota</taxon>
        <taxon>Alphaproteobacteria</taxon>
        <taxon>Hyphomicrobiales</taxon>
        <taxon>Devosiaceae</taxon>
        <taxon>Devosia</taxon>
    </lineage>
</organism>
<evidence type="ECO:0000256" key="1">
    <source>
        <dbReference type="SAM" id="Phobius"/>
    </source>
</evidence>
<keyword evidence="3" id="KW-0808">Transferase</keyword>
<keyword evidence="1" id="KW-0812">Transmembrane</keyword>
<keyword evidence="3" id="KW-0012">Acyltransferase</keyword>
<reference evidence="4" key="1">
    <citation type="journal article" date="2019" name="Int. J. Syst. Evol. Microbiol.">
        <title>The Global Catalogue of Microorganisms (GCM) 10K type strain sequencing project: providing services to taxonomists for standard genome sequencing and annotation.</title>
        <authorList>
            <consortium name="The Broad Institute Genomics Platform"/>
            <consortium name="The Broad Institute Genome Sequencing Center for Infectious Disease"/>
            <person name="Wu L."/>
            <person name="Ma J."/>
        </authorList>
    </citation>
    <scope>NUCLEOTIDE SEQUENCE [LARGE SCALE GENOMIC DNA]</scope>
    <source>
        <strain evidence="4">CCM 7427</strain>
    </source>
</reference>
<accession>A0ABW5QM51</accession>
<feature type="transmembrane region" description="Helical" evidence="1">
    <location>
        <begin position="86"/>
        <end position="105"/>
    </location>
</feature>
<name>A0ABW5QM51_9HYPH</name>
<proteinExistence type="predicted"/>
<keyword evidence="4" id="KW-1185">Reference proteome</keyword>
<evidence type="ECO:0000313" key="3">
    <source>
        <dbReference type="EMBL" id="MFD2648384.1"/>
    </source>
</evidence>
<sequence>MTPEPAPTPKRPRIPVIDIARGVAIIAMVVYHLCWDLSYFRFIPVDVGYDPGWVLFARTILGSFLFLVGVGLSLGHADGIRWRAFWRRWLFVLAGALVITVTTWFAFPDSFVYFGVLHAIALFSLLALPFIRAPLWLPAITAAVFIALPLLHADPLFNERAWSWLGFWVVPPPANDLVPVFPWFGVVLLAVVVTRIARTRGWLDRLARIQPKNRLAGILVWLGRWSLVIYLVHQPLLLGIIYPLSATLRPDLAMRELDFLRACQQTCLAGGTDADRCTTYCQCGLEGVETNDLWNAVATGLVTAEEQALLDAQNRQCSILIYPELQSGD</sequence>
<dbReference type="EC" id="2.3.1.78" evidence="3"/>
<evidence type="ECO:0000313" key="4">
    <source>
        <dbReference type="Proteomes" id="UP001597521"/>
    </source>
</evidence>
<feature type="transmembrane region" description="Helical" evidence="1">
    <location>
        <begin position="111"/>
        <end position="128"/>
    </location>
</feature>
<dbReference type="GO" id="GO:0015019">
    <property type="term" value="F:heparan-alpha-glucosaminide N-acetyltransferase activity"/>
    <property type="evidence" value="ECO:0007669"/>
    <property type="project" value="UniProtKB-EC"/>
</dbReference>
<keyword evidence="1" id="KW-1133">Transmembrane helix</keyword>
<gene>
    <name evidence="3" type="ORF">ACFSX5_11330</name>
</gene>
<dbReference type="EMBL" id="JBHUNP010000001">
    <property type="protein sequence ID" value="MFD2648384.1"/>
    <property type="molecule type" value="Genomic_DNA"/>
</dbReference>
<feature type="transmembrane region" description="Helical" evidence="1">
    <location>
        <begin position="135"/>
        <end position="157"/>
    </location>
</feature>
<dbReference type="InterPro" id="IPR012429">
    <property type="entry name" value="HGSNAT_cat"/>
</dbReference>
<feature type="transmembrane region" description="Helical" evidence="1">
    <location>
        <begin position="177"/>
        <end position="197"/>
    </location>
</feature>
<feature type="domain" description="Heparan-alpha-glucosaminide N-acetyltransferase catalytic" evidence="2">
    <location>
        <begin position="13"/>
        <end position="235"/>
    </location>
</feature>
<keyword evidence="1" id="KW-0472">Membrane</keyword>
<dbReference type="Proteomes" id="UP001597521">
    <property type="component" value="Unassembled WGS sequence"/>
</dbReference>
<feature type="transmembrane region" description="Helical" evidence="1">
    <location>
        <begin position="12"/>
        <end position="33"/>
    </location>
</feature>
<feature type="transmembrane region" description="Helical" evidence="1">
    <location>
        <begin position="53"/>
        <end position="74"/>
    </location>
</feature>
<evidence type="ECO:0000259" key="2">
    <source>
        <dbReference type="Pfam" id="PF07786"/>
    </source>
</evidence>
<comment type="caution">
    <text evidence="3">The sequence shown here is derived from an EMBL/GenBank/DDBJ whole genome shotgun (WGS) entry which is preliminary data.</text>
</comment>